<dbReference type="InterPro" id="IPR011333">
    <property type="entry name" value="SKP1/BTB/POZ_sf"/>
</dbReference>
<evidence type="ECO:0000313" key="3">
    <source>
        <dbReference type="Proteomes" id="UP000198287"/>
    </source>
</evidence>
<evidence type="ECO:0000313" key="2">
    <source>
        <dbReference type="EMBL" id="OXA39681.1"/>
    </source>
</evidence>
<dbReference type="PROSITE" id="PS50097">
    <property type="entry name" value="BTB"/>
    <property type="match status" value="1"/>
</dbReference>
<evidence type="ECO:0000259" key="1">
    <source>
        <dbReference type="PROSITE" id="PS50097"/>
    </source>
</evidence>
<dbReference type="SMART" id="SM00225">
    <property type="entry name" value="BTB"/>
    <property type="match status" value="1"/>
</dbReference>
<organism evidence="2 3">
    <name type="scientific">Folsomia candida</name>
    <name type="common">Springtail</name>
    <dbReference type="NCBI Taxonomy" id="158441"/>
    <lineage>
        <taxon>Eukaryota</taxon>
        <taxon>Metazoa</taxon>
        <taxon>Ecdysozoa</taxon>
        <taxon>Arthropoda</taxon>
        <taxon>Hexapoda</taxon>
        <taxon>Collembola</taxon>
        <taxon>Entomobryomorpha</taxon>
        <taxon>Isotomoidea</taxon>
        <taxon>Isotomidae</taxon>
        <taxon>Proisotominae</taxon>
        <taxon>Folsomia</taxon>
    </lineage>
</organism>
<gene>
    <name evidence="2" type="ORF">Fcan01_25407</name>
</gene>
<dbReference type="Gene3D" id="3.30.710.10">
    <property type="entry name" value="Potassium Channel Kv1.1, Chain A"/>
    <property type="match status" value="1"/>
</dbReference>
<dbReference type="PANTHER" id="PTHR24413">
    <property type="entry name" value="SPECKLE-TYPE POZ PROTEIN"/>
    <property type="match status" value="1"/>
</dbReference>
<dbReference type="SUPFAM" id="SSF50985">
    <property type="entry name" value="RCC1/BLIP-II"/>
    <property type="match status" value="1"/>
</dbReference>
<dbReference type="InterPro" id="IPR000210">
    <property type="entry name" value="BTB/POZ_dom"/>
</dbReference>
<keyword evidence="3" id="KW-1185">Reference proteome</keyword>
<protein>
    <submittedName>
        <fullName evidence="2">RCC1 and BTB domain-containing protein 1</fullName>
    </submittedName>
</protein>
<dbReference type="Pfam" id="PF00651">
    <property type="entry name" value="BTB"/>
    <property type="match status" value="1"/>
</dbReference>
<name>A0A226D4V4_FOLCA</name>
<dbReference type="InterPro" id="IPR009091">
    <property type="entry name" value="RCC1/BLIP-II"/>
</dbReference>
<feature type="domain" description="BTB" evidence="1">
    <location>
        <begin position="316"/>
        <end position="383"/>
    </location>
</feature>
<dbReference type="EMBL" id="LNIX01000037">
    <property type="protein sequence ID" value="OXA39681.1"/>
    <property type="molecule type" value="Genomic_DNA"/>
</dbReference>
<dbReference type="Proteomes" id="UP000198287">
    <property type="component" value="Unassembled WGS sequence"/>
</dbReference>
<dbReference type="SUPFAM" id="SSF54695">
    <property type="entry name" value="POZ domain"/>
    <property type="match status" value="1"/>
</dbReference>
<sequence length="479" mass="53725">MEEHVIIPKKKLHIWKIFSDPGPEGDKILKTAKLAHAKNEKEGFVVTIADQTYYFFRDDGGGVKITRVPELCGVRVKEFIMGSISLALTEDGRLYSWLCPDAVSQKSSIIHPVAVSGSLTGKKVVQVASSDGCVLALTSDGDVHHWLWQPEPTLIAGEKFDNKKVISVAGNGYLKVVLTVDGELFEWKWFGSSPQKSALSTSSPVMKIAASKSTIFALTVDGMMHSWTFSASSFTAKWDPVWLPSSNYKNVKNIATCGTEDVSVCFGCYVGTAPLSAQFFTKSASLDESFAQICQTSYRTIWVAREPEREPRKKHTDIKFSVEGKFIYAHKLILSMRSEYFEKMFSCEWTEADGSFVYIKGVKYEVFEGLLFYIYHGRVPFSNFDYKNLTGLMKLADSYCEVIIRRECEEILMQNINKKNAFFLLRNAASANALDLEEKVTKVILDNRIFGETLSSAELVDLLGREAFDKLAIASLYRN</sequence>
<dbReference type="Gene3D" id="2.130.10.30">
    <property type="entry name" value="Regulator of chromosome condensation 1/beta-lactamase-inhibitor protein II"/>
    <property type="match status" value="1"/>
</dbReference>
<comment type="caution">
    <text evidence="2">The sequence shown here is derived from an EMBL/GenBank/DDBJ whole genome shotgun (WGS) entry which is preliminary data.</text>
</comment>
<accession>A0A226D4V4</accession>
<dbReference type="AlphaFoldDB" id="A0A226D4V4"/>
<reference evidence="2 3" key="1">
    <citation type="submission" date="2015-12" db="EMBL/GenBank/DDBJ databases">
        <title>The genome of Folsomia candida.</title>
        <authorList>
            <person name="Faddeeva A."/>
            <person name="Derks M.F."/>
            <person name="Anvar Y."/>
            <person name="Smit S."/>
            <person name="Van Straalen N."/>
            <person name="Roelofs D."/>
        </authorList>
    </citation>
    <scope>NUCLEOTIDE SEQUENCE [LARGE SCALE GENOMIC DNA]</scope>
    <source>
        <strain evidence="2 3">VU population</strain>
        <tissue evidence="2">Whole body</tissue>
    </source>
</reference>
<proteinExistence type="predicted"/>